<proteinExistence type="predicted"/>
<evidence type="ECO:0000313" key="3">
    <source>
        <dbReference type="Proteomes" id="UP000241247"/>
    </source>
</evidence>
<evidence type="ECO:0000313" key="2">
    <source>
        <dbReference type="EMBL" id="PTM95265.1"/>
    </source>
</evidence>
<feature type="transmembrane region" description="Helical" evidence="1">
    <location>
        <begin position="326"/>
        <end position="343"/>
    </location>
</feature>
<feature type="transmembrane region" description="Helical" evidence="1">
    <location>
        <begin position="84"/>
        <end position="102"/>
    </location>
</feature>
<comment type="caution">
    <text evidence="2">The sequence shown here is derived from an EMBL/GenBank/DDBJ whole genome shotgun (WGS) entry which is preliminary data.</text>
</comment>
<keyword evidence="1" id="KW-0812">Transmembrane</keyword>
<feature type="transmembrane region" description="Helical" evidence="1">
    <location>
        <begin position="122"/>
        <end position="142"/>
    </location>
</feature>
<protein>
    <submittedName>
        <fullName evidence="2">Uncharacterized protein</fullName>
    </submittedName>
</protein>
<sequence length="345" mass="39959">MLDKRSLPRRLWILIWRPIAIAAWRRRNRQRFRRNFPIEWKTPGEIIGLDLQNYEQEAGFDLNKAMVDDLLPARDAALARSNRLVLTSLVIFAFLAADYFSLSVKISLPGVDVRDIKGVREFLIFFSGLLSTLSLLAQNNVYTLESTIKYIVNNHYPEQLRPIYISKYFWHENYPRYFPTRIPHLLISPIQSRLVDLISLGWLLAMFFYVILFFVIGILISIDVWKNGGISWFSRVVAFGAIANSVLGWGYFIITRCKMPYRNFLKLQEIEVLGQIAPSQVEAKWQSLYGEGYDDYVDMINRGYLPGGENDHAHLVGSKKTIRRNVVAFVLLAAFFWAAFPGYTQ</sequence>
<dbReference type="AlphaFoldDB" id="A0A2T5B8E7"/>
<keyword evidence="1" id="KW-0472">Membrane</keyword>
<dbReference type="RefSeq" id="WP_108002983.1">
    <property type="nucleotide sequence ID" value="NZ_JBHEEX010000007.1"/>
</dbReference>
<dbReference type="EMBL" id="PZZZ01000004">
    <property type="protein sequence ID" value="PTM95265.1"/>
    <property type="molecule type" value="Genomic_DNA"/>
</dbReference>
<dbReference type="OrthoDB" id="9844282at2"/>
<keyword evidence="1" id="KW-1133">Transmembrane helix</keyword>
<keyword evidence="3" id="KW-1185">Reference proteome</keyword>
<gene>
    <name evidence="2" type="ORF">C7449_104339</name>
</gene>
<feature type="transmembrane region" description="Helical" evidence="1">
    <location>
        <begin position="232"/>
        <end position="254"/>
    </location>
</feature>
<evidence type="ECO:0000256" key="1">
    <source>
        <dbReference type="SAM" id="Phobius"/>
    </source>
</evidence>
<organism evidence="2 3">
    <name type="scientific">Mycoplana dimorpha</name>
    <dbReference type="NCBI Taxonomy" id="28320"/>
    <lineage>
        <taxon>Bacteria</taxon>
        <taxon>Pseudomonadati</taxon>
        <taxon>Pseudomonadota</taxon>
        <taxon>Alphaproteobacteria</taxon>
        <taxon>Hyphomicrobiales</taxon>
        <taxon>Rhizobiaceae</taxon>
        <taxon>Mycoplana</taxon>
    </lineage>
</organism>
<name>A0A2T5B8E7_MYCDI</name>
<accession>A0A2T5B8E7</accession>
<dbReference type="Proteomes" id="UP000241247">
    <property type="component" value="Unassembled WGS sequence"/>
</dbReference>
<feature type="transmembrane region" description="Helical" evidence="1">
    <location>
        <begin position="197"/>
        <end position="220"/>
    </location>
</feature>
<reference evidence="2 3" key="1">
    <citation type="submission" date="2018-04" db="EMBL/GenBank/DDBJ databases">
        <title>Genomic Encyclopedia of Type Strains, Phase IV (KMG-IV): sequencing the most valuable type-strain genomes for metagenomic binning, comparative biology and taxonomic classification.</title>
        <authorList>
            <person name="Goeker M."/>
        </authorList>
    </citation>
    <scope>NUCLEOTIDE SEQUENCE [LARGE SCALE GENOMIC DNA]</scope>
    <source>
        <strain evidence="2 3">DSM 7138</strain>
    </source>
</reference>